<protein>
    <submittedName>
        <fullName evidence="1">Uncharacterized protein</fullName>
    </submittedName>
</protein>
<dbReference type="OrthoDB" id="2735536at2759"/>
<dbReference type="RefSeq" id="XP_051360096.1">
    <property type="nucleotide sequence ID" value="XM_051508866.1"/>
</dbReference>
<proteinExistence type="predicted"/>
<dbReference type="EMBL" id="JAGIXG020000050">
    <property type="protein sequence ID" value="KAI6779240.1"/>
    <property type="molecule type" value="Genomic_DNA"/>
</dbReference>
<reference evidence="1" key="1">
    <citation type="journal article" date="2021" name="J Fungi (Basel)">
        <title>Genomic and Metabolomic Analyses of the Marine Fungus Emericellopsis cladophorae: Insights into Saltwater Adaptability Mechanisms and Its Biosynthetic Potential.</title>
        <authorList>
            <person name="Goncalves M.F.M."/>
            <person name="Hilario S."/>
            <person name="Van de Peer Y."/>
            <person name="Esteves A.C."/>
            <person name="Alves A."/>
        </authorList>
    </citation>
    <scope>NUCLEOTIDE SEQUENCE</scope>
    <source>
        <strain evidence="1">MUM 19.33</strain>
    </source>
</reference>
<accession>A0A9Q0BC63</accession>
<dbReference type="GeneID" id="75834240"/>
<evidence type="ECO:0000313" key="1">
    <source>
        <dbReference type="EMBL" id="KAI6779240.1"/>
    </source>
</evidence>
<organism evidence="1 2">
    <name type="scientific">Emericellopsis cladophorae</name>
    <dbReference type="NCBI Taxonomy" id="2686198"/>
    <lineage>
        <taxon>Eukaryota</taxon>
        <taxon>Fungi</taxon>
        <taxon>Dikarya</taxon>
        <taxon>Ascomycota</taxon>
        <taxon>Pezizomycotina</taxon>
        <taxon>Sordariomycetes</taxon>
        <taxon>Hypocreomycetidae</taxon>
        <taxon>Hypocreales</taxon>
        <taxon>Bionectriaceae</taxon>
        <taxon>Emericellopsis</taxon>
    </lineage>
</organism>
<dbReference type="AlphaFoldDB" id="A0A9Q0BC63"/>
<evidence type="ECO:0000313" key="2">
    <source>
        <dbReference type="Proteomes" id="UP001055219"/>
    </source>
</evidence>
<name>A0A9Q0BC63_9HYPO</name>
<sequence length="126" mass="14018">MGVTDLSYPVADVWEVAQARVKPREDTSLKGYFIVIGKRTTSLLEVGNFMRPVHPKANALPCRNPPGLMVYAAGPFIGISKKWSTASLSIPLKVGNGSSIRELGLKYRPVEESFRAHYKSWEQAKR</sequence>
<keyword evidence="2" id="KW-1185">Reference proteome</keyword>
<comment type="caution">
    <text evidence="1">The sequence shown here is derived from an EMBL/GenBank/DDBJ whole genome shotgun (WGS) entry which is preliminary data.</text>
</comment>
<gene>
    <name evidence="1" type="ORF">J7T54_007767</name>
</gene>
<reference evidence="1" key="2">
    <citation type="submission" date="2022-07" db="EMBL/GenBank/DDBJ databases">
        <authorList>
            <person name="Goncalves M.F.M."/>
            <person name="Hilario S."/>
            <person name="Van De Peer Y."/>
            <person name="Esteves A.C."/>
            <person name="Alves A."/>
        </authorList>
    </citation>
    <scope>NUCLEOTIDE SEQUENCE</scope>
    <source>
        <strain evidence="1">MUM 19.33</strain>
    </source>
</reference>
<dbReference type="Proteomes" id="UP001055219">
    <property type="component" value="Unassembled WGS sequence"/>
</dbReference>